<dbReference type="PRINTS" id="PR00157">
    <property type="entry name" value="PLASTOCYANIN"/>
</dbReference>
<dbReference type="GO" id="GO:0016020">
    <property type="term" value="C:membrane"/>
    <property type="evidence" value="ECO:0007669"/>
    <property type="project" value="UniProtKB-SubCell"/>
</dbReference>
<reference evidence="10 11" key="1">
    <citation type="submission" date="2020-06" db="EMBL/GenBank/DDBJ databases">
        <title>NJ-3-1, isolated from saline soil.</title>
        <authorList>
            <person name="Cui H.L."/>
            <person name="Shi X."/>
        </authorList>
    </citation>
    <scope>NUCLEOTIDE SEQUENCE [LARGE SCALE GENOMIC DNA]</scope>
    <source>
        <strain evidence="10 11">NJ-3-1</strain>
    </source>
</reference>
<dbReference type="PROSITE" id="PS00196">
    <property type="entry name" value="COPPER_BLUE"/>
    <property type="match status" value="1"/>
</dbReference>
<organism evidence="10 11">
    <name type="scientific">Halorarum salinum</name>
    <dbReference type="NCBI Taxonomy" id="2743089"/>
    <lineage>
        <taxon>Archaea</taxon>
        <taxon>Methanobacteriati</taxon>
        <taxon>Methanobacteriota</taxon>
        <taxon>Stenosarchaea group</taxon>
        <taxon>Halobacteria</taxon>
        <taxon>Halobacteriales</taxon>
        <taxon>Haloferacaceae</taxon>
        <taxon>Halorarum</taxon>
    </lineage>
</organism>
<feature type="binding site" evidence="7">
    <location>
        <position position="233"/>
    </location>
    <ligand>
        <name>Cu cation</name>
        <dbReference type="ChEBI" id="CHEBI:23378"/>
    </ligand>
</feature>
<keyword evidence="11" id="KW-1185">Reference proteome</keyword>
<protein>
    <submittedName>
        <fullName evidence="10">Halocyanin</fullName>
    </submittedName>
</protein>
<dbReference type="Gene3D" id="2.60.40.420">
    <property type="entry name" value="Cupredoxins - blue copper proteins"/>
    <property type="match status" value="1"/>
</dbReference>
<dbReference type="GO" id="GO:0005507">
    <property type="term" value="F:copper ion binding"/>
    <property type="evidence" value="ECO:0007669"/>
    <property type="project" value="InterPro"/>
</dbReference>
<keyword evidence="2" id="KW-0813">Transport</keyword>
<feature type="binding site" evidence="7">
    <location>
        <position position="172"/>
    </location>
    <ligand>
        <name>Cu cation</name>
        <dbReference type="ChEBI" id="CHEBI:23378"/>
    </ligand>
</feature>
<dbReference type="PANTHER" id="PTHR34192">
    <property type="entry name" value="PLASTOCYANIN MAJOR ISOFORM, CHLOROPLASTIC-RELATED"/>
    <property type="match status" value="1"/>
</dbReference>
<accession>A0A7D5LBF6</accession>
<feature type="compositionally biased region" description="Low complexity" evidence="8">
    <location>
        <begin position="81"/>
        <end position="95"/>
    </location>
</feature>
<feature type="binding site" evidence="7">
    <location>
        <position position="225"/>
    </location>
    <ligand>
        <name>Cu cation</name>
        <dbReference type="ChEBI" id="CHEBI:23378"/>
    </ligand>
</feature>
<evidence type="ECO:0000256" key="1">
    <source>
        <dbReference type="ARBA" id="ARBA00004370"/>
    </source>
</evidence>
<evidence type="ECO:0000259" key="9">
    <source>
        <dbReference type="Pfam" id="PF00127"/>
    </source>
</evidence>
<keyword evidence="3 7" id="KW-0479">Metal-binding</keyword>
<feature type="compositionally biased region" description="Basic and acidic residues" evidence="8">
    <location>
        <begin position="15"/>
        <end position="25"/>
    </location>
</feature>
<dbReference type="Proteomes" id="UP000509626">
    <property type="component" value="Chromosome"/>
</dbReference>
<evidence type="ECO:0000256" key="2">
    <source>
        <dbReference type="ARBA" id="ARBA00022448"/>
    </source>
</evidence>
<dbReference type="GO" id="GO:0009055">
    <property type="term" value="F:electron transfer activity"/>
    <property type="evidence" value="ECO:0007669"/>
    <property type="project" value="InterPro"/>
</dbReference>
<feature type="region of interest" description="Disordered" evidence="8">
    <location>
        <begin position="68"/>
        <end position="143"/>
    </location>
</feature>
<feature type="compositionally biased region" description="Low complexity" evidence="8">
    <location>
        <begin position="112"/>
        <end position="122"/>
    </location>
</feature>
<dbReference type="EMBL" id="CP058579">
    <property type="protein sequence ID" value="QLG62507.1"/>
    <property type="molecule type" value="Genomic_DNA"/>
</dbReference>
<feature type="binding site" evidence="7">
    <location>
        <position position="228"/>
    </location>
    <ligand>
        <name>Cu cation</name>
        <dbReference type="ChEBI" id="CHEBI:23378"/>
    </ligand>
</feature>
<dbReference type="PROSITE" id="PS51318">
    <property type="entry name" value="TAT"/>
    <property type="match status" value="1"/>
</dbReference>
<keyword evidence="5 7" id="KW-0186">Copper</keyword>
<dbReference type="InterPro" id="IPR008972">
    <property type="entry name" value="Cupredoxin"/>
</dbReference>
<evidence type="ECO:0000313" key="11">
    <source>
        <dbReference type="Proteomes" id="UP000509626"/>
    </source>
</evidence>
<keyword evidence="6" id="KW-0472">Membrane</keyword>
<dbReference type="KEGG" id="halu:HUG12_12525"/>
<dbReference type="InterPro" id="IPR028871">
    <property type="entry name" value="BlueCu_1_BS"/>
</dbReference>
<evidence type="ECO:0000313" key="10">
    <source>
        <dbReference type="EMBL" id="QLG62507.1"/>
    </source>
</evidence>
<keyword evidence="4" id="KW-0249">Electron transport</keyword>
<sequence length="241" mass="24656">MALPRRPAGTVALRGTDDRDGGVPERRGLVTTAVRGVGRRMTDRRTFLGGFAASGLGVIAGCLSGDGAQPTGESSATERPAGATADGAGTPTSAAETPPDGTESCPMDASPTGTTETNGTGTPDCPPATGTSTGGSTIDVAVGPEGRLRFDPETVEIRVGDAVRWTFDSAGHNVTSLPGASEKVRNPEGAEPFASYEGDRHYSINEVGSTFEHVFTVPGEYVYVCEPHEDQGMVGTVVVDG</sequence>
<evidence type="ECO:0000256" key="8">
    <source>
        <dbReference type="SAM" id="MobiDB-lite"/>
    </source>
</evidence>
<evidence type="ECO:0000256" key="5">
    <source>
        <dbReference type="ARBA" id="ARBA00023008"/>
    </source>
</evidence>
<gene>
    <name evidence="10" type="ORF">HUG12_12525</name>
</gene>
<proteinExistence type="predicted"/>
<feature type="region of interest" description="Disordered" evidence="8">
    <location>
        <begin position="1"/>
        <end position="25"/>
    </location>
</feature>
<evidence type="ECO:0000256" key="4">
    <source>
        <dbReference type="ARBA" id="ARBA00022982"/>
    </source>
</evidence>
<dbReference type="AlphaFoldDB" id="A0A7D5LBF6"/>
<evidence type="ECO:0000256" key="6">
    <source>
        <dbReference type="ARBA" id="ARBA00023136"/>
    </source>
</evidence>
<dbReference type="SUPFAM" id="SSF49503">
    <property type="entry name" value="Cupredoxins"/>
    <property type="match status" value="1"/>
</dbReference>
<feature type="domain" description="Blue (type 1) copper" evidence="9">
    <location>
        <begin position="143"/>
        <end position="239"/>
    </location>
</feature>
<comment type="subcellular location">
    <subcellularLocation>
        <location evidence="1">Membrane</location>
    </subcellularLocation>
</comment>
<dbReference type="InterPro" id="IPR002387">
    <property type="entry name" value="Plastocyanin"/>
</dbReference>
<evidence type="ECO:0000256" key="3">
    <source>
        <dbReference type="ARBA" id="ARBA00022723"/>
    </source>
</evidence>
<dbReference type="Pfam" id="PF00127">
    <property type="entry name" value="Copper-bind"/>
    <property type="match status" value="1"/>
</dbReference>
<dbReference type="InterPro" id="IPR000923">
    <property type="entry name" value="BlueCu_1"/>
</dbReference>
<dbReference type="PANTHER" id="PTHR34192:SF10">
    <property type="entry name" value="PLASTOCYANIN MAJOR ISOFORM, CHLOROPLASTIC-RELATED"/>
    <property type="match status" value="1"/>
</dbReference>
<evidence type="ECO:0000256" key="7">
    <source>
        <dbReference type="PIRSR" id="PIRSR602387-1"/>
    </source>
</evidence>
<name>A0A7D5LBF6_9EURY</name>
<comment type="cofactor">
    <cofactor evidence="7">
        <name>Cu(2+)</name>
        <dbReference type="ChEBI" id="CHEBI:29036"/>
    </cofactor>
    <text evidence="7">The crystal structure with reduced Cu(1+) has also been determined.</text>
</comment>
<dbReference type="InterPro" id="IPR006311">
    <property type="entry name" value="TAT_signal"/>
</dbReference>